<comment type="subcellular location">
    <subcellularLocation>
        <location evidence="1">Membrane</location>
        <topology evidence="1">Multi-pass membrane protein</topology>
    </subcellularLocation>
</comment>
<feature type="transmembrane region" description="Helical" evidence="6">
    <location>
        <begin position="72"/>
        <end position="92"/>
    </location>
</feature>
<feature type="transmembrane region" description="Helical" evidence="6">
    <location>
        <begin position="134"/>
        <end position="155"/>
    </location>
</feature>
<evidence type="ECO:0000256" key="1">
    <source>
        <dbReference type="ARBA" id="ARBA00004141"/>
    </source>
</evidence>
<dbReference type="Gene3D" id="1.25.40.10">
    <property type="entry name" value="Tetratricopeptide repeat domain"/>
    <property type="match status" value="1"/>
</dbReference>
<dbReference type="InterPro" id="IPR019734">
    <property type="entry name" value="TPR_rpt"/>
</dbReference>
<dbReference type="Pfam" id="PF04932">
    <property type="entry name" value="Wzy_C"/>
    <property type="match status" value="1"/>
</dbReference>
<feature type="transmembrane region" description="Helical" evidence="6">
    <location>
        <begin position="390"/>
        <end position="409"/>
    </location>
</feature>
<dbReference type="AlphaFoldDB" id="A0A2H0TPX0"/>
<dbReference type="PANTHER" id="PTHR37422">
    <property type="entry name" value="TEICHURONIC ACID BIOSYNTHESIS PROTEIN TUAE"/>
    <property type="match status" value="1"/>
</dbReference>
<feature type="transmembrane region" description="Helical" evidence="6">
    <location>
        <begin position="175"/>
        <end position="194"/>
    </location>
</feature>
<keyword evidence="5" id="KW-0802">TPR repeat</keyword>
<name>A0A2H0TPX0_9BACT</name>
<evidence type="ECO:0000256" key="4">
    <source>
        <dbReference type="ARBA" id="ARBA00023136"/>
    </source>
</evidence>
<feature type="transmembrane region" description="Helical" evidence="6">
    <location>
        <begin position="443"/>
        <end position="461"/>
    </location>
</feature>
<dbReference type="InterPro" id="IPR007016">
    <property type="entry name" value="O-antigen_ligase-rel_domated"/>
</dbReference>
<keyword evidence="4 6" id="KW-0472">Membrane</keyword>
<comment type="caution">
    <text evidence="8">The sequence shown here is derived from an EMBL/GenBank/DDBJ whole genome shotgun (WGS) entry which is preliminary data.</text>
</comment>
<organism evidence="8 9">
    <name type="scientific">Candidatus Magasanikbacteria bacterium CG10_big_fil_rev_8_21_14_0_10_47_10</name>
    <dbReference type="NCBI Taxonomy" id="1974652"/>
    <lineage>
        <taxon>Bacteria</taxon>
        <taxon>Candidatus Magasanikiibacteriota</taxon>
    </lineage>
</organism>
<feature type="transmembrane region" description="Helical" evidence="6">
    <location>
        <begin position="355"/>
        <end position="378"/>
    </location>
</feature>
<sequence>MSSLFEKRLLQYNKVLIFLSVLMPLLTFPRSFIFPFVVPKIIFFRAVTILLASGYILLLAHNRSKYRLQWTPITIAVLVFLGSFALSSFFGVDWYRSLWDNHERMLGLFTLFHYGLYYLVLTTVYRAREDWNQFLWVFLAAGSVVMLLGAWQYFVNPEFLFNHGSVRVSATLGNAIYYSGYGLFLFYISIILFLQSSKKWIQGITAITGLLGLLGIFLGGTRGTLVGLLVSIFAAGFGYAFILKGHKKVKQLLAGILIASVVLGSLLIVFRHTQFVSSLPTIGRLVSTDVSSGTANTRIMAWEIAVEGWKEKPFLGYGPNNYIYVFNLLYRPEFLEQGYSETWFDNAHSAIFNTLAVQGIIGLLSYIALTLLPIVLLWRAVRRERIDTHTAVLFGAFLVGHFVHNAFVFENPTSYLYFFFVIAYVNARLVPVQAAQSSQQRHIGAGMLGTVMVVSLIFIWITDVNPLRANHATLFAMRDINQAADLRQAEQALSIPSPHIDDIHVDLAKASGNVVAGLIRLGQHETAQKVFEFGYAQAQEALRLHPQDIRIHILLTQLAQGGAIAFNNPELFARAEEYAQAAIPYSPRRQQLYYNLSGARMQQGKVDEALDAIQTAIDFDPIINEGWWRKIYIYGSSGQADLVRATYLEALDAGVTLTAQQISFIEERIGSLELGARSTNSKQAEDTLGE</sequence>
<evidence type="ECO:0000256" key="5">
    <source>
        <dbReference type="PROSITE-ProRule" id="PRU00339"/>
    </source>
</evidence>
<feature type="transmembrane region" description="Helical" evidence="6">
    <location>
        <begin position="12"/>
        <end position="29"/>
    </location>
</feature>
<dbReference type="PANTHER" id="PTHR37422:SF13">
    <property type="entry name" value="LIPOPOLYSACCHARIDE BIOSYNTHESIS PROTEIN PA4999-RELATED"/>
    <property type="match status" value="1"/>
</dbReference>
<gene>
    <name evidence="8" type="ORF">COU35_04005</name>
</gene>
<evidence type="ECO:0000256" key="6">
    <source>
        <dbReference type="SAM" id="Phobius"/>
    </source>
</evidence>
<feature type="transmembrane region" description="Helical" evidence="6">
    <location>
        <begin position="415"/>
        <end position="431"/>
    </location>
</feature>
<evidence type="ECO:0000259" key="7">
    <source>
        <dbReference type="Pfam" id="PF04932"/>
    </source>
</evidence>
<accession>A0A2H0TPX0</accession>
<keyword evidence="2 6" id="KW-0812">Transmembrane</keyword>
<dbReference type="InterPro" id="IPR011990">
    <property type="entry name" value="TPR-like_helical_dom_sf"/>
</dbReference>
<protein>
    <recommendedName>
        <fullName evidence="7">O-antigen ligase-related domain-containing protein</fullName>
    </recommendedName>
</protein>
<dbReference type="Proteomes" id="UP000230154">
    <property type="component" value="Unassembled WGS sequence"/>
</dbReference>
<feature type="domain" description="O-antigen ligase-related" evidence="7">
    <location>
        <begin position="209"/>
        <end position="367"/>
    </location>
</feature>
<feature type="transmembrane region" description="Helical" evidence="6">
    <location>
        <begin position="201"/>
        <end position="219"/>
    </location>
</feature>
<feature type="repeat" description="TPR" evidence="5">
    <location>
        <begin position="590"/>
        <end position="623"/>
    </location>
</feature>
<dbReference type="GO" id="GO:0016020">
    <property type="term" value="C:membrane"/>
    <property type="evidence" value="ECO:0007669"/>
    <property type="project" value="UniProtKB-SubCell"/>
</dbReference>
<evidence type="ECO:0000313" key="8">
    <source>
        <dbReference type="EMBL" id="PIR74195.1"/>
    </source>
</evidence>
<dbReference type="InterPro" id="IPR051533">
    <property type="entry name" value="WaaL-like"/>
</dbReference>
<feature type="transmembrane region" description="Helical" evidence="6">
    <location>
        <begin position="104"/>
        <end position="122"/>
    </location>
</feature>
<evidence type="ECO:0000256" key="3">
    <source>
        <dbReference type="ARBA" id="ARBA00022989"/>
    </source>
</evidence>
<feature type="transmembrane region" description="Helical" evidence="6">
    <location>
        <begin position="252"/>
        <end position="270"/>
    </location>
</feature>
<evidence type="ECO:0000313" key="9">
    <source>
        <dbReference type="Proteomes" id="UP000230154"/>
    </source>
</evidence>
<keyword evidence="3 6" id="KW-1133">Transmembrane helix</keyword>
<reference evidence="9" key="1">
    <citation type="submission" date="2017-09" db="EMBL/GenBank/DDBJ databases">
        <title>Depth-based differentiation of microbial function through sediment-hosted aquifers and enrichment of novel symbionts in the deep terrestrial subsurface.</title>
        <authorList>
            <person name="Probst A.J."/>
            <person name="Ladd B."/>
            <person name="Jarett J.K."/>
            <person name="Geller-Mcgrath D.E."/>
            <person name="Sieber C.M.K."/>
            <person name="Emerson J.B."/>
            <person name="Anantharaman K."/>
            <person name="Thomas B.C."/>
            <person name="Malmstrom R."/>
            <person name="Stieglmeier M."/>
            <person name="Klingl A."/>
            <person name="Woyke T."/>
            <person name="Ryan C.M."/>
            <person name="Banfield J.F."/>
        </authorList>
    </citation>
    <scope>NUCLEOTIDE SEQUENCE [LARGE SCALE GENOMIC DNA]</scope>
</reference>
<feature type="transmembrane region" description="Helical" evidence="6">
    <location>
        <begin position="225"/>
        <end position="243"/>
    </location>
</feature>
<dbReference type="SUPFAM" id="SSF48452">
    <property type="entry name" value="TPR-like"/>
    <property type="match status" value="1"/>
</dbReference>
<feature type="transmembrane region" description="Helical" evidence="6">
    <location>
        <begin position="41"/>
        <end position="60"/>
    </location>
</feature>
<dbReference type="EMBL" id="PFCB01000028">
    <property type="protein sequence ID" value="PIR74195.1"/>
    <property type="molecule type" value="Genomic_DNA"/>
</dbReference>
<evidence type="ECO:0000256" key="2">
    <source>
        <dbReference type="ARBA" id="ARBA00022692"/>
    </source>
</evidence>
<proteinExistence type="predicted"/>
<dbReference type="PROSITE" id="PS50005">
    <property type="entry name" value="TPR"/>
    <property type="match status" value="1"/>
</dbReference>